<evidence type="ECO:0000256" key="2">
    <source>
        <dbReference type="ARBA" id="ARBA00023015"/>
    </source>
</evidence>
<keyword evidence="3" id="KW-0238">DNA-binding</keyword>
<feature type="modified residue" description="4-aspartylphosphate" evidence="5">
    <location>
        <position position="56"/>
    </location>
</feature>
<sequence>MSTLTIMLVDSHALFRQGLAALLAPQDKLQVIAQLGDPEQLLTALAFHQPQLLIIDPLIATRPYADIVLRVHRRFPDTRILCISSTAEPHQVNAALDAGASGYLLKDSGIEECLKAIQQSARGQVYLGAELATALALSQRAAPAMGKPLLSQRERQVLLLLAEGFSSREIAERLHIGSKTVSTHREHIMHKLGLKGIAQLTRYALNEGWLKS</sequence>
<evidence type="ECO:0000256" key="5">
    <source>
        <dbReference type="PROSITE-ProRule" id="PRU00169"/>
    </source>
</evidence>
<evidence type="ECO:0000259" key="6">
    <source>
        <dbReference type="PROSITE" id="PS50043"/>
    </source>
</evidence>
<evidence type="ECO:0000256" key="1">
    <source>
        <dbReference type="ARBA" id="ARBA00022553"/>
    </source>
</evidence>
<dbReference type="GO" id="GO:0006355">
    <property type="term" value="P:regulation of DNA-templated transcription"/>
    <property type="evidence" value="ECO:0007669"/>
    <property type="project" value="InterPro"/>
</dbReference>
<dbReference type="PROSITE" id="PS50110">
    <property type="entry name" value="RESPONSE_REGULATORY"/>
    <property type="match status" value="1"/>
</dbReference>
<dbReference type="InterPro" id="IPR011006">
    <property type="entry name" value="CheY-like_superfamily"/>
</dbReference>
<gene>
    <name evidence="8" type="ORF">P0Y58_06535</name>
</gene>
<dbReference type="AlphaFoldDB" id="A0AAJ6BBT6"/>
<evidence type="ECO:0000256" key="3">
    <source>
        <dbReference type="ARBA" id="ARBA00023125"/>
    </source>
</evidence>
<dbReference type="Pfam" id="PF00072">
    <property type="entry name" value="Response_reg"/>
    <property type="match status" value="1"/>
</dbReference>
<dbReference type="Gene3D" id="3.40.50.2300">
    <property type="match status" value="1"/>
</dbReference>
<dbReference type="InterPro" id="IPR016032">
    <property type="entry name" value="Sig_transdc_resp-reg_C-effctor"/>
</dbReference>
<keyword evidence="4" id="KW-0804">Transcription</keyword>
<dbReference type="GO" id="GO:0000160">
    <property type="term" value="P:phosphorelay signal transduction system"/>
    <property type="evidence" value="ECO:0007669"/>
    <property type="project" value="InterPro"/>
</dbReference>
<dbReference type="EMBL" id="CP119325">
    <property type="protein sequence ID" value="WEK31850.1"/>
    <property type="molecule type" value="Genomic_DNA"/>
</dbReference>
<dbReference type="PANTHER" id="PTHR44688">
    <property type="entry name" value="DNA-BINDING TRANSCRIPTIONAL ACTIVATOR DEVR_DOSR"/>
    <property type="match status" value="1"/>
</dbReference>
<organism evidence="8 9">
    <name type="scientific">Candidatus Pseudomonas phytovorans</name>
    <dbReference type="NCBI Taxonomy" id="3121377"/>
    <lineage>
        <taxon>Bacteria</taxon>
        <taxon>Pseudomonadati</taxon>
        <taxon>Pseudomonadota</taxon>
        <taxon>Gammaproteobacteria</taxon>
        <taxon>Pseudomonadales</taxon>
        <taxon>Pseudomonadaceae</taxon>
        <taxon>Pseudomonas</taxon>
    </lineage>
</organism>
<evidence type="ECO:0000313" key="9">
    <source>
        <dbReference type="Proteomes" id="UP001216329"/>
    </source>
</evidence>
<dbReference type="InterPro" id="IPR001789">
    <property type="entry name" value="Sig_transdc_resp-reg_receiver"/>
</dbReference>
<dbReference type="PRINTS" id="PR00038">
    <property type="entry name" value="HTHLUXR"/>
</dbReference>
<dbReference type="SUPFAM" id="SSF52172">
    <property type="entry name" value="CheY-like"/>
    <property type="match status" value="1"/>
</dbReference>
<dbReference type="SMART" id="SM00421">
    <property type="entry name" value="HTH_LUXR"/>
    <property type="match status" value="1"/>
</dbReference>
<evidence type="ECO:0000256" key="4">
    <source>
        <dbReference type="ARBA" id="ARBA00023163"/>
    </source>
</evidence>
<dbReference type="PROSITE" id="PS50043">
    <property type="entry name" value="HTH_LUXR_2"/>
    <property type="match status" value="1"/>
</dbReference>
<evidence type="ECO:0000313" key="8">
    <source>
        <dbReference type="EMBL" id="WEK31850.1"/>
    </source>
</evidence>
<dbReference type="InterPro" id="IPR000792">
    <property type="entry name" value="Tscrpt_reg_LuxR_C"/>
</dbReference>
<dbReference type="SUPFAM" id="SSF46894">
    <property type="entry name" value="C-terminal effector domain of the bipartite response regulators"/>
    <property type="match status" value="1"/>
</dbReference>
<keyword evidence="1 5" id="KW-0597">Phosphoprotein</keyword>
<dbReference type="InterPro" id="IPR058245">
    <property type="entry name" value="NreC/VraR/RcsB-like_REC"/>
</dbReference>
<dbReference type="PANTHER" id="PTHR44688:SF16">
    <property type="entry name" value="DNA-BINDING TRANSCRIPTIONAL ACTIVATOR DEVR_DOSR"/>
    <property type="match status" value="1"/>
</dbReference>
<proteinExistence type="predicted"/>
<reference evidence="8" key="1">
    <citation type="submission" date="2023-03" db="EMBL/GenBank/DDBJ databases">
        <title>Andean soil-derived lignocellulolytic bacterial consortium as a source of novel taxa and putative plastic-active enzymes.</title>
        <authorList>
            <person name="Diaz-Garcia L."/>
            <person name="Chuvochina M."/>
            <person name="Feuerriegel G."/>
            <person name="Bunk B."/>
            <person name="Sproer C."/>
            <person name="Streit W.R."/>
            <person name="Rodriguez L.M."/>
            <person name="Overmann J."/>
            <person name="Jimenez D.J."/>
        </authorList>
    </citation>
    <scope>NUCLEOTIDE SEQUENCE</scope>
    <source>
        <strain evidence="8">MAG 876</strain>
    </source>
</reference>
<evidence type="ECO:0000259" key="7">
    <source>
        <dbReference type="PROSITE" id="PS50110"/>
    </source>
</evidence>
<dbReference type="Pfam" id="PF00196">
    <property type="entry name" value="GerE"/>
    <property type="match status" value="1"/>
</dbReference>
<dbReference type="PROSITE" id="PS00622">
    <property type="entry name" value="HTH_LUXR_1"/>
    <property type="match status" value="1"/>
</dbReference>
<dbReference type="CDD" id="cd17535">
    <property type="entry name" value="REC_NarL-like"/>
    <property type="match status" value="1"/>
</dbReference>
<dbReference type="SMART" id="SM00448">
    <property type="entry name" value="REC"/>
    <property type="match status" value="1"/>
</dbReference>
<keyword evidence="2" id="KW-0805">Transcription regulation</keyword>
<feature type="domain" description="HTH luxR-type" evidence="6">
    <location>
        <begin position="143"/>
        <end position="208"/>
    </location>
</feature>
<accession>A0AAJ6BBT6</accession>
<dbReference type="Proteomes" id="UP001216329">
    <property type="component" value="Chromosome"/>
</dbReference>
<dbReference type="GO" id="GO:0003677">
    <property type="term" value="F:DNA binding"/>
    <property type="evidence" value="ECO:0007669"/>
    <property type="project" value="UniProtKB-KW"/>
</dbReference>
<dbReference type="CDD" id="cd06170">
    <property type="entry name" value="LuxR_C_like"/>
    <property type="match status" value="1"/>
</dbReference>
<protein>
    <submittedName>
        <fullName evidence="8">Response regulator transcription factor</fullName>
    </submittedName>
</protein>
<name>A0AAJ6BBT6_9PSED</name>
<feature type="domain" description="Response regulatory" evidence="7">
    <location>
        <begin position="5"/>
        <end position="121"/>
    </location>
</feature>